<protein>
    <submittedName>
        <fullName evidence="9">Copper resistance protein CopC</fullName>
    </submittedName>
</protein>
<feature type="signal peptide" evidence="7">
    <location>
        <begin position="1"/>
        <end position="26"/>
    </location>
</feature>
<keyword evidence="4 7" id="KW-0732">Signal</keyword>
<dbReference type="Pfam" id="PF04234">
    <property type="entry name" value="CopC"/>
    <property type="match status" value="1"/>
</dbReference>
<dbReference type="Proteomes" id="UP000054770">
    <property type="component" value="Unassembled WGS sequence"/>
</dbReference>
<dbReference type="PANTHER" id="PTHR34820">
    <property type="entry name" value="INNER MEMBRANE PROTEIN YEBZ"/>
    <property type="match status" value="1"/>
</dbReference>
<accession>A0A158K5M8</accession>
<dbReference type="InterPro" id="IPR014755">
    <property type="entry name" value="Cu-Rt/internalin_Ig-like"/>
</dbReference>
<dbReference type="InterPro" id="IPR047685">
    <property type="entry name" value="CopC-like"/>
</dbReference>
<evidence type="ECO:0000313" key="9">
    <source>
        <dbReference type="EMBL" id="SAL76442.1"/>
    </source>
</evidence>
<dbReference type="PANTHER" id="PTHR34820:SF4">
    <property type="entry name" value="INNER MEMBRANE PROTEIN YEBZ"/>
    <property type="match status" value="1"/>
</dbReference>
<reference evidence="9" key="1">
    <citation type="submission" date="2016-01" db="EMBL/GenBank/DDBJ databases">
        <authorList>
            <person name="Peeters C."/>
        </authorList>
    </citation>
    <scope>NUCLEOTIDE SEQUENCE [LARGE SCALE GENOMIC DNA]</scope>
    <source>
        <strain evidence="9">LMG 22940</strain>
    </source>
</reference>
<evidence type="ECO:0000256" key="3">
    <source>
        <dbReference type="ARBA" id="ARBA00022723"/>
    </source>
</evidence>
<evidence type="ECO:0000256" key="1">
    <source>
        <dbReference type="ARBA" id="ARBA00004418"/>
    </source>
</evidence>
<evidence type="ECO:0000313" key="10">
    <source>
        <dbReference type="Proteomes" id="UP000054770"/>
    </source>
</evidence>
<feature type="chain" id="PRO_5011110244" evidence="7">
    <location>
        <begin position="27"/>
        <end position="120"/>
    </location>
</feature>
<keyword evidence="5" id="KW-0574">Periplasm</keyword>
<dbReference type="GO" id="GO:0006825">
    <property type="term" value="P:copper ion transport"/>
    <property type="evidence" value="ECO:0007669"/>
    <property type="project" value="InterPro"/>
</dbReference>
<feature type="domain" description="CopC" evidence="8">
    <location>
        <begin position="25"/>
        <end position="119"/>
    </location>
</feature>
<comment type="similarity">
    <text evidence="2">Belongs to the CopC family.</text>
</comment>
<dbReference type="InterPro" id="IPR014756">
    <property type="entry name" value="Ig_E-set"/>
</dbReference>
<evidence type="ECO:0000256" key="4">
    <source>
        <dbReference type="ARBA" id="ARBA00022729"/>
    </source>
</evidence>
<dbReference type="SUPFAM" id="SSF81296">
    <property type="entry name" value="E set domains"/>
    <property type="match status" value="1"/>
</dbReference>
<dbReference type="InterPro" id="IPR007348">
    <property type="entry name" value="CopC_dom"/>
</dbReference>
<name>A0A158K5M8_9BURK</name>
<evidence type="ECO:0000259" key="8">
    <source>
        <dbReference type="Pfam" id="PF04234"/>
    </source>
</evidence>
<dbReference type="Gene3D" id="2.60.40.1220">
    <property type="match status" value="1"/>
</dbReference>
<evidence type="ECO:0000256" key="7">
    <source>
        <dbReference type="SAM" id="SignalP"/>
    </source>
</evidence>
<dbReference type="AlphaFoldDB" id="A0A158K5M8"/>
<dbReference type="EMBL" id="FCON02000066">
    <property type="protein sequence ID" value="SAL76442.1"/>
    <property type="molecule type" value="Genomic_DNA"/>
</dbReference>
<evidence type="ECO:0000256" key="6">
    <source>
        <dbReference type="ARBA" id="ARBA00023008"/>
    </source>
</evidence>
<gene>
    <name evidence="9" type="ORF">AWB68_04981</name>
</gene>
<dbReference type="RefSeq" id="WP_087647070.1">
    <property type="nucleotide sequence ID" value="NZ_FCON02000066.1"/>
</dbReference>
<dbReference type="GO" id="GO:0005507">
    <property type="term" value="F:copper ion binding"/>
    <property type="evidence" value="ECO:0007669"/>
    <property type="project" value="InterPro"/>
</dbReference>
<dbReference type="OrthoDB" id="9796814at2"/>
<evidence type="ECO:0000256" key="5">
    <source>
        <dbReference type="ARBA" id="ARBA00022764"/>
    </source>
</evidence>
<sequence length="120" mass="12617">MNPSFTKRGVFAVALAVATQCAFAHATPKQQSPAPDSTVSAPHGVAIDFGEALEPSFSTLVVTDASGKAVNTAKSKVDANHKNRMSVALGDLASGSYRVKWTAVANDGHRTHGQYNFMVK</sequence>
<dbReference type="InterPro" id="IPR032694">
    <property type="entry name" value="CopC/D"/>
</dbReference>
<comment type="caution">
    <text evidence="9">The sequence shown here is derived from an EMBL/GenBank/DDBJ whole genome shotgun (WGS) entry which is preliminary data.</text>
</comment>
<dbReference type="GO" id="GO:0046688">
    <property type="term" value="P:response to copper ion"/>
    <property type="evidence" value="ECO:0007669"/>
    <property type="project" value="InterPro"/>
</dbReference>
<keyword evidence="3" id="KW-0479">Metal-binding</keyword>
<keyword evidence="10" id="KW-1185">Reference proteome</keyword>
<dbReference type="GO" id="GO:0005886">
    <property type="term" value="C:plasma membrane"/>
    <property type="evidence" value="ECO:0007669"/>
    <property type="project" value="TreeGrafter"/>
</dbReference>
<comment type="subcellular location">
    <subcellularLocation>
        <location evidence="1">Periplasm</location>
    </subcellularLocation>
</comment>
<dbReference type="GO" id="GO:0042597">
    <property type="term" value="C:periplasmic space"/>
    <property type="evidence" value="ECO:0007669"/>
    <property type="project" value="UniProtKB-SubCell"/>
</dbReference>
<proteinExistence type="inferred from homology"/>
<keyword evidence="6" id="KW-0186">Copper</keyword>
<evidence type="ECO:0000256" key="2">
    <source>
        <dbReference type="ARBA" id="ARBA00010509"/>
    </source>
</evidence>
<dbReference type="NCBIfam" id="NF033814">
    <property type="entry name" value="copper_CopC"/>
    <property type="match status" value="1"/>
</dbReference>
<organism evidence="9 10">
    <name type="scientific">Caballeronia choica</name>
    <dbReference type="NCBI Taxonomy" id="326476"/>
    <lineage>
        <taxon>Bacteria</taxon>
        <taxon>Pseudomonadati</taxon>
        <taxon>Pseudomonadota</taxon>
        <taxon>Betaproteobacteria</taxon>
        <taxon>Burkholderiales</taxon>
        <taxon>Burkholderiaceae</taxon>
        <taxon>Caballeronia</taxon>
    </lineage>
</organism>